<feature type="compositionally biased region" description="Basic and acidic residues" evidence="1">
    <location>
        <begin position="113"/>
        <end position="136"/>
    </location>
</feature>
<proteinExistence type="predicted"/>
<protein>
    <submittedName>
        <fullName evidence="2">Uncharacterized protein</fullName>
    </submittedName>
</protein>
<feature type="compositionally biased region" description="Basic and acidic residues" evidence="1">
    <location>
        <begin position="86"/>
        <end position="106"/>
    </location>
</feature>
<sequence>MPENTEDFDALCKQFFISENIPHTKEATDDKEMSAVIVGITHHEKQQDDKIQLLEQKLAALSELKCTNTKRGSSQENDVTIAATDQYEKGRPRSSERYSRSRDSRVRLAYSHNSRESSRERSLSRNRDNSPYRRDYNSSGRRNYNPSGYRPTKFPSHQRLPYRNKYPNRQGNYNEPNFNNYRHQARYNSNQHLQQQHPPGNNP</sequence>
<evidence type="ECO:0000313" key="2">
    <source>
        <dbReference type="EMBL" id="KZS05439.1"/>
    </source>
</evidence>
<comment type="caution">
    <text evidence="2">The sequence shown here is derived from an EMBL/GenBank/DDBJ whole genome shotgun (WGS) entry which is preliminary data.</text>
</comment>
<accession>A0A164MWU4</accession>
<organism evidence="2 3">
    <name type="scientific">Daphnia magna</name>
    <dbReference type="NCBI Taxonomy" id="35525"/>
    <lineage>
        <taxon>Eukaryota</taxon>
        <taxon>Metazoa</taxon>
        <taxon>Ecdysozoa</taxon>
        <taxon>Arthropoda</taxon>
        <taxon>Crustacea</taxon>
        <taxon>Branchiopoda</taxon>
        <taxon>Diplostraca</taxon>
        <taxon>Cladocera</taxon>
        <taxon>Anomopoda</taxon>
        <taxon>Daphniidae</taxon>
        <taxon>Daphnia</taxon>
    </lineage>
</organism>
<dbReference type="EMBL" id="LRGB01002925">
    <property type="protein sequence ID" value="KZS05439.1"/>
    <property type="molecule type" value="Genomic_DNA"/>
</dbReference>
<dbReference type="Proteomes" id="UP000076858">
    <property type="component" value="Unassembled WGS sequence"/>
</dbReference>
<keyword evidence="3" id="KW-1185">Reference proteome</keyword>
<feature type="region of interest" description="Disordered" evidence="1">
    <location>
        <begin position="68"/>
        <end position="203"/>
    </location>
</feature>
<name>A0A164MWU4_9CRUS</name>
<feature type="compositionally biased region" description="Polar residues" evidence="1">
    <location>
        <begin position="68"/>
        <end position="78"/>
    </location>
</feature>
<gene>
    <name evidence="2" type="ORF">APZ42_031363</name>
</gene>
<evidence type="ECO:0000256" key="1">
    <source>
        <dbReference type="SAM" id="MobiDB-lite"/>
    </source>
</evidence>
<feature type="compositionally biased region" description="Polar residues" evidence="1">
    <location>
        <begin position="137"/>
        <end position="146"/>
    </location>
</feature>
<feature type="compositionally biased region" description="Polar residues" evidence="1">
    <location>
        <begin position="167"/>
        <end position="203"/>
    </location>
</feature>
<reference evidence="2 3" key="1">
    <citation type="submission" date="2016-03" db="EMBL/GenBank/DDBJ databases">
        <title>EvidentialGene: Evidence-directed Construction of Genes on Genomes.</title>
        <authorList>
            <person name="Gilbert D.G."/>
            <person name="Choi J.-H."/>
            <person name="Mockaitis K."/>
            <person name="Colbourne J."/>
            <person name="Pfrender M."/>
        </authorList>
    </citation>
    <scope>NUCLEOTIDE SEQUENCE [LARGE SCALE GENOMIC DNA]</scope>
    <source>
        <strain evidence="2 3">Xinb3</strain>
        <tissue evidence="2">Complete organism</tissue>
    </source>
</reference>
<dbReference type="AlphaFoldDB" id="A0A164MWU4"/>
<evidence type="ECO:0000313" key="3">
    <source>
        <dbReference type="Proteomes" id="UP000076858"/>
    </source>
</evidence>
<dbReference type="STRING" id="35525.A0A164MWU4"/>